<evidence type="ECO:0000313" key="6">
    <source>
        <dbReference type="EMBL" id="GFG34270.1"/>
    </source>
</evidence>
<dbReference type="Pfam" id="PF05199">
    <property type="entry name" value="GMC_oxred_C"/>
    <property type="match status" value="1"/>
</dbReference>
<dbReference type="Proteomes" id="UP000502823">
    <property type="component" value="Unassembled WGS sequence"/>
</dbReference>
<dbReference type="InParanoid" id="A0A6L2PRQ1"/>
<feature type="domain" description="Glucose-methanol-choline oxidoreductase N-terminal" evidence="5">
    <location>
        <begin position="314"/>
        <end position="328"/>
    </location>
</feature>
<dbReference type="InterPro" id="IPR036188">
    <property type="entry name" value="FAD/NAD-bd_sf"/>
</dbReference>
<dbReference type="EMBL" id="BLKM01008615">
    <property type="protein sequence ID" value="GFG34270.1"/>
    <property type="molecule type" value="Genomic_DNA"/>
</dbReference>
<dbReference type="Gene3D" id="3.50.50.60">
    <property type="entry name" value="FAD/NAD(P)-binding domain"/>
    <property type="match status" value="1"/>
</dbReference>
<keyword evidence="3" id="KW-0274">FAD</keyword>
<evidence type="ECO:0000256" key="1">
    <source>
        <dbReference type="ARBA" id="ARBA00010790"/>
    </source>
</evidence>
<dbReference type="FunCoup" id="A0A6L2PRQ1">
    <property type="interactions" value="46"/>
</dbReference>
<organism evidence="6 7">
    <name type="scientific">Coptotermes formosanus</name>
    <name type="common">Formosan subterranean termite</name>
    <dbReference type="NCBI Taxonomy" id="36987"/>
    <lineage>
        <taxon>Eukaryota</taxon>
        <taxon>Metazoa</taxon>
        <taxon>Ecdysozoa</taxon>
        <taxon>Arthropoda</taxon>
        <taxon>Hexapoda</taxon>
        <taxon>Insecta</taxon>
        <taxon>Pterygota</taxon>
        <taxon>Neoptera</taxon>
        <taxon>Polyneoptera</taxon>
        <taxon>Dictyoptera</taxon>
        <taxon>Blattodea</taxon>
        <taxon>Blattoidea</taxon>
        <taxon>Termitoidae</taxon>
        <taxon>Rhinotermitidae</taxon>
        <taxon>Coptotermes</taxon>
    </lineage>
</organism>
<dbReference type="SUPFAM" id="SSF51905">
    <property type="entry name" value="FAD/NAD(P)-binding domain"/>
    <property type="match status" value="1"/>
</dbReference>
<comment type="cofactor">
    <cofactor evidence="3">
        <name>FAD</name>
        <dbReference type="ChEBI" id="CHEBI:57692"/>
    </cofactor>
</comment>
<dbReference type="PIRSF" id="PIRSF000137">
    <property type="entry name" value="Alcohol_oxidase"/>
    <property type="match status" value="1"/>
</dbReference>
<dbReference type="Pfam" id="PF00732">
    <property type="entry name" value="GMC_oxred_N"/>
    <property type="match status" value="1"/>
</dbReference>
<dbReference type="Gene3D" id="3.30.560.10">
    <property type="entry name" value="Glucose Oxidase, domain 3"/>
    <property type="match status" value="1"/>
</dbReference>
<reference evidence="7" key="1">
    <citation type="submission" date="2020-01" db="EMBL/GenBank/DDBJ databases">
        <title>Draft genome sequence of the Termite Coptotermes fromosanus.</title>
        <authorList>
            <person name="Itakura S."/>
            <person name="Yosikawa Y."/>
            <person name="Umezawa K."/>
        </authorList>
    </citation>
    <scope>NUCLEOTIDE SEQUENCE [LARGE SCALE GENOMIC DNA]</scope>
</reference>
<dbReference type="GO" id="GO:0016614">
    <property type="term" value="F:oxidoreductase activity, acting on CH-OH group of donors"/>
    <property type="evidence" value="ECO:0007669"/>
    <property type="project" value="InterPro"/>
</dbReference>
<feature type="active site" description="Proton acceptor" evidence="2">
    <location>
        <position position="597"/>
    </location>
</feature>
<feature type="binding site" evidence="3">
    <location>
        <begin position="552"/>
        <end position="553"/>
    </location>
    <ligand>
        <name>FAD</name>
        <dbReference type="ChEBI" id="CHEBI:57692"/>
    </ligand>
</feature>
<accession>A0A6L2PRQ1</accession>
<dbReference type="InterPro" id="IPR007867">
    <property type="entry name" value="GMC_OxRtase_C"/>
</dbReference>
<dbReference type="AlphaFoldDB" id="A0A6L2PRQ1"/>
<dbReference type="SUPFAM" id="SSF54373">
    <property type="entry name" value="FAD-linked reductases, C-terminal domain"/>
    <property type="match status" value="1"/>
</dbReference>
<feature type="chain" id="PRO_5026934463" description="Glucose-methanol-choline oxidoreductase N-terminal domain-containing protein" evidence="4">
    <location>
        <begin position="22"/>
        <end position="624"/>
    </location>
</feature>
<dbReference type="PROSITE" id="PS00624">
    <property type="entry name" value="GMC_OXRED_2"/>
    <property type="match status" value="1"/>
</dbReference>
<dbReference type="OrthoDB" id="269227at2759"/>
<evidence type="ECO:0000259" key="5">
    <source>
        <dbReference type="PROSITE" id="PS00624"/>
    </source>
</evidence>
<name>A0A6L2PRQ1_COPFO</name>
<dbReference type="PANTHER" id="PTHR11552:SF158">
    <property type="entry name" value="GH23626P-RELATED"/>
    <property type="match status" value="1"/>
</dbReference>
<feature type="binding site" evidence="3">
    <location>
        <position position="277"/>
    </location>
    <ligand>
        <name>FAD</name>
        <dbReference type="ChEBI" id="CHEBI:57692"/>
    </ligand>
</feature>
<keyword evidence="3" id="KW-0285">Flavoprotein</keyword>
<evidence type="ECO:0000313" key="7">
    <source>
        <dbReference type="Proteomes" id="UP000502823"/>
    </source>
</evidence>
<evidence type="ECO:0000256" key="2">
    <source>
        <dbReference type="PIRSR" id="PIRSR000137-1"/>
    </source>
</evidence>
<comment type="caution">
    <text evidence="6">The sequence shown here is derived from an EMBL/GenBank/DDBJ whole genome shotgun (WGS) entry which is preliminary data.</text>
</comment>
<keyword evidence="7" id="KW-1185">Reference proteome</keyword>
<dbReference type="InterPro" id="IPR000172">
    <property type="entry name" value="GMC_OxRdtase_N"/>
</dbReference>
<protein>
    <recommendedName>
        <fullName evidence="5">Glucose-methanol-choline oxidoreductase N-terminal domain-containing protein</fullName>
    </recommendedName>
</protein>
<keyword evidence="4" id="KW-0732">Signal</keyword>
<comment type="similarity">
    <text evidence="1">Belongs to the GMC oxidoreductase family.</text>
</comment>
<feature type="signal peptide" evidence="4">
    <location>
        <begin position="1"/>
        <end position="21"/>
    </location>
</feature>
<dbReference type="GO" id="GO:0050660">
    <property type="term" value="F:flavin adenine dinucleotide binding"/>
    <property type="evidence" value="ECO:0007669"/>
    <property type="project" value="InterPro"/>
</dbReference>
<evidence type="ECO:0000256" key="4">
    <source>
        <dbReference type="SAM" id="SignalP"/>
    </source>
</evidence>
<feature type="active site" description="Proton donor" evidence="2">
    <location>
        <position position="553"/>
    </location>
</feature>
<dbReference type="InterPro" id="IPR012132">
    <property type="entry name" value="GMC_OxRdtase"/>
</dbReference>
<proteinExistence type="inferred from homology"/>
<sequence>MKSSVYLTSFLLCLLLNGNEACRPQIGTLLEGLLKFIQEGVKFSEEEPPDTKNLLREYDFIVVGAGSAGSVVANRLSEISDWDVLLIEAGRKENYIMDIPLPAHWWSLTDANWHYKTVPNGNSCLSMENEQCLFHRGKVMGGSSTINFMASTRGNRRNYDHWRDLGNPGWGYDDVLPYFLKSEKITIPELANDKKYHSTSGELTVSYAPYRTEVADAFVQGGKELGYNIIDYNGATQIGFSYLQSTTKPGTRMSTSRAFLHPIRNRKNFHVRKGSLVTKILIDPNTKIAFGVEFLRDDKKYEVRARKEVILSAGAINSPKLLMLSGIGPSDHLKELNIPLIKDLKVGYNFMEHPAIPTATFLVDANSFITLEVLTNVTGLEDYLMYHRGPFSVPGTAEGIAFINTTDPNNPDTDPNIEIFSMSACISSDPFFNAFLGYTKEFYNTVYKPIENVHCYTPLAIVLQPKSRGRVTLKCADPHEKPLIHHNFYENPEDLETHLQAIKFALNLGKTQAFRNLGAKLHNIPVPACSNLTFSSDDYWRCAAKQTSLGLWHHSGTCKMGNSSDPDAVVDPRLKVYGVKGLRVIDSSIMPMVPAAHTNVPSIMVGEKGADLVKEDWGVIPPSG</sequence>
<feature type="binding site" evidence="3">
    <location>
        <position position="139"/>
    </location>
    <ligand>
        <name>FAD</name>
        <dbReference type="ChEBI" id="CHEBI:57692"/>
    </ligand>
</feature>
<evidence type="ECO:0000256" key="3">
    <source>
        <dbReference type="PIRSR" id="PIRSR000137-2"/>
    </source>
</evidence>
<gene>
    <name evidence="6" type="ORF">Cfor_00516</name>
</gene>
<dbReference type="PANTHER" id="PTHR11552">
    <property type="entry name" value="GLUCOSE-METHANOL-CHOLINE GMC OXIDOREDUCTASE"/>
    <property type="match status" value="1"/>
</dbReference>